<proteinExistence type="predicted"/>
<organism evidence="1 2">
    <name type="scientific">Flavobacterium aurantiibacter</name>
    <dbReference type="NCBI Taxonomy" id="2023067"/>
    <lineage>
        <taxon>Bacteria</taxon>
        <taxon>Pseudomonadati</taxon>
        <taxon>Bacteroidota</taxon>
        <taxon>Flavobacteriia</taxon>
        <taxon>Flavobacteriales</taxon>
        <taxon>Flavobacteriaceae</taxon>
        <taxon>Flavobacterium</taxon>
    </lineage>
</organism>
<gene>
    <name evidence="1" type="ORF">CHX27_00480</name>
</gene>
<sequence>MDAYGYCYQNPINLVDPDGRSAESIIINNNTGEATYVNDGIDKVFVTNQTGYDVVSKYKSSIESGNTANASSLLATIQSGGYELNLNSDIGKIARTTFAEMSGLGTSNVDRQVVAESIVNRHSDGKSYEDILVPRTYNAINREEYKDPFGSIDKIRTEAKYFYKANEASITGNLANSFSAAFKAVKGIGSKIESMPMSYVSAPRTSTYFDGTRYDATRMNVNITSKIQGLKGIVGVWTAK</sequence>
<dbReference type="Proteomes" id="UP000216035">
    <property type="component" value="Unassembled WGS sequence"/>
</dbReference>
<keyword evidence="2" id="KW-1185">Reference proteome</keyword>
<evidence type="ECO:0000313" key="2">
    <source>
        <dbReference type="Proteomes" id="UP000216035"/>
    </source>
</evidence>
<dbReference type="AlphaFoldDB" id="A0A256ABG5"/>
<evidence type="ECO:0000313" key="1">
    <source>
        <dbReference type="EMBL" id="OYQ51046.1"/>
    </source>
</evidence>
<accession>A0A256ABG5</accession>
<dbReference type="RefSeq" id="WP_094484829.1">
    <property type="nucleotide sequence ID" value="NZ_NOXX01000046.1"/>
</dbReference>
<protein>
    <submittedName>
        <fullName evidence="1">Uncharacterized protein</fullName>
    </submittedName>
</protein>
<dbReference type="EMBL" id="NOXX01000046">
    <property type="protein sequence ID" value="OYQ51046.1"/>
    <property type="molecule type" value="Genomic_DNA"/>
</dbReference>
<comment type="caution">
    <text evidence="1">The sequence shown here is derived from an EMBL/GenBank/DDBJ whole genome shotgun (WGS) entry which is preliminary data.</text>
</comment>
<name>A0A256ABG5_9FLAO</name>
<reference evidence="1 2" key="1">
    <citation type="submission" date="2017-07" db="EMBL/GenBank/DDBJ databases">
        <title>Flavobacterium cyanobacteriorum sp. nov., isolated from cyanobacterial aggregates in a eutrophic lake.</title>
        <authorList>
            <person name="Cai H."/>
        </authorList>
    </citation>
    <scope>NUCLEOTIDE SEQUENCE [LARGE SCALE GENOMIC DNA]</scope>
    <source>
        <strain evidence="1 2">TH167</strain>
    </source>
</reference>